<feature type="domain" description="SIS" evidence="5">
    <location>
        <begin position="116"/>
        <end position="247"/>
    </location>
</feature>
<dbReference type="EMBL" id="BBSI01000016">
    <property type="protein sequence ID" value="GAM79528.1"/>
    <property type="molecule type" value="Genomic_DNA"/>
</dbReference>
<dbReference type="Gene3D" id="1.10.10.10">
    <property type="entry name" value="Winged helix-like DNA-binding domain superfamily/Winged helix DNA-binding domain"/>
    <property type="match status" value="1"/>
</dbReference>
<gene>
    <name evidence="6" type="ORF">JCM5805K_0636</name>
</gene>
<dbReference type="InterPro" id="IPR047640">
    <property type="entry name" value="RpiR-like"/>
</dbReference>
<dbReference type="PANTHER" id="PTHR30514">
    <property type="entry name" value="GLUCOKINASE"/>
    <property type="match status" value="1"/>
</dbReference>
<comment type="caution">
    <text evidence="6">The sequence shown here is derived from an EMBL/GenBank/DDBJ whole genome shotgun (WGS) entry which is preliminary data.</text>
</comment>
<dbReference type="InterPro" id="IPR036388">
    <property type="entry name" value="WH-like_DNA-bd_sf"/>
</dbReference>
<name>A0A0B8QX81_LACLL</name>
<dbReference type="SUPFAM" id="SSF46689">
    <property type="entry name" value="Homeodomain-like"/>
    <property type="match status" value="1"/>
</dbReference>
<keyword evidence="1" id="KW-0805">Transcription regulation</keyword>
<protein>
    <submittedName>
        <fullName evidence="6">Transcriptional regulators</fullName>
    </submittedName>
</protein>
<evidence type="ECO:0000313" key="6">
    <source>
        <dbReference type="EMBL" id="GAM79528.1"/>
    </source>
</evidence>
<evidence type="ECO:0000259" key="5">
    <source>
        <dbReference type="PROSITE" id="PS51464"/>
    </source>
</evidence>
<accession>A0A0B8QX81</accession>
<dbReference type="Gene3D" id="3.40.50.10490">
    <property type="entry name" value="Glucose-6-phosphate isomerase like protein, domain 1"/>
    <property type="match status" value="1"/>
</dbReference>
<dbReference type="Pfam" id="PF01380">
    <property type="entry name" value="SIS"/>
    <property type="match status" value="1"/>
</dbReference>
<dbReference type="GO" id="GO:0097367">
    <property type="term" value="F:carbohydrate derivative binding"/>
    <property type="evidence" value="ECO:0007669"/>
    <property type="project" value="InterPro"/>
</dbReference>
<dbReference type="Pfam" id="PF01418">
    <property type="entry name" value="HTH_6"/>
    <property type="match status" value="1"/>
</dbReference>
<dbReference type="PANTHER" id="PTHR30514:SF21">
    <property type="entry name" value="RPIR-FAMILY TRANSCRIPTIONAL REGULATOR"/>
    <property type="match status" value="1"/>
</dbReference>
<evidence type="ECO:0000256" key="3">
    <source>
        <dbReference type="ARBA" id="ARBA00023163"/>
    </source>
</evidence>
<dbReference type="GO" id="GO:1901135">
    <property type="term" value="P:carbohydrate derivative metabolic process"/>
    <property type="evidence" value="ECO:0007669"/>
    <property type="project" value="InterPro"/>
</dbReference>
<feature type="domain" description="HTH rpiR-type" evidence="4">
    <location>
        <begin position="4"/>
        <end position="80"/>
    </location>
</feature>
<dbReference type="PROSITE" id="PS51071">
    <property type="entry name" value="HTH_RPIR"/>
    <property type="match status" value="1"/>
</dbReference>
<reference evidence="6 7" key="1">
    <citation type="submission" date="2015-01" db="EMBL/GenBank/DDBJ databases">
        <title>Lactococcus lactis subsp.lactis JCM 5805 whole genome shotgun sequence.</title>
        <authorList>
            <person name="Fujii T."/>
            <person name="Tomita Y."/>
            <person name="Ikushima S."/>
            <person name="Fujiwara D."/>
        </authorList>
    </citation>
    <scope>NUCLEOTIDE SEQUENCE [LARGE SCALE GENOMIC DNA]</scope>
    <source>
        <strain evidence="6 7">JCM 5805</strain>
    </source>
</reference>
<dbReference type="InterPro" id="IPR000281">
    <property type="entry name" value="HTH_RpiR"/>
</dbReference>
<dbReference type="AlphaFoldDB" id="A0A0B8QX81"/>
<evidence type="ECO:0000259" key="4">
    <source>
        <dbReference type="PROSITE" id="PS51071"/>
    </source>
</evidence>
<organism evidence="6 7">
    <name type="scientific">Lactococcus lactis subsp. lactis</name>
    <name type="common">Streptococcus lactis</name>
    <dbReference type="NCBI Taxonomy" id="1360"/>
    <lineage>
        <taxon>Bacteria</taxon>
        <taxon>Bacillati</taxon>
        <taxon>Bacillota</taxon>
        <taxon>Bacilli</taxon>
        <taxon>Lactobacillales</taxon>
        <taxon>Streptococcaceae</taxon>
        <taxon>Lactococcus</taxon>
    </lineage>
</organism>
<keyword evidence="2" id="KW-0238">DNA-binding</keyword>
<keyword evidence="3" id="KW-0804">Transcription</keyword>
<dbReference type="SUPFAM" id="SSF53697">
    <property type="entry name" value="SIS domain"/>
    <property type="match status" value="1"/>
</dbReference>
<dbReference type="PROSITE" id="PS51464">
    <property type="entry name" value="SIS"/>
    <property type="match status" value="1"/>
</dbReference>
<dbReference type="InterPro" id="IPR009057">
    <property type="entry name" value="Homeodomain-like_sf"/>
</dbReference>
<evidence type="ECO:0000313" key="7">
    <source>
        <dbReference type="Proteomes" id="UP000031847"/>
    </source>
</evidence>
<sequence length="260" mass="29892">MYYIKLFFIQRSFMNHLTSVEIYIWNYLEENKAKIIQMTVAQIAESAHVSPSSIIRTLKKKNFSGFSEYKNMEKQKLNRHDWIYGLTKDANQVVSENIEELLMTVRLLESENLAKVVENIFHAASVVIISRGLSVRIADSFARDLQFLDVKAVSLYQDNMQAYLEKLPRNTFVIGLSLSGETDLIVATAQKAKRDGKKVLAITGNYKSRLVEQSDLLLLAYQKNLSGKILVDYNNMLPLELIIHLLIQLYKQYKEYGAIV</sequence>
<dbReference type="Proteomes" id="UP000031847">
    <property type="component" value="Unassembled WGS sequence"/>
</dbReference>
<dbReference type="CDD" id="cd05013">
    <property type="entry name" value="SIS_RpiR"/>
    <property type="match status" value="1"/>
</dbReference>
<dbReference type="GO" id="GO:0003700">
    <property type="term" value="F:DNA-binding transcription factor activity"/>
    <property type="evidence" value="ECO:0007669"/>
    <property type="project" value="InterPro"/>
</dbReference>
<dbReference type="InterPro" id="IPR001347">
    <property type="entry name" value="SIS_dom"/>
</dbReference>
<evidence type="ECO:0000256" key="2">
    <source>
        <dbReference type="ARBA" id="ARBA00023125"/>
    </source>
</evidence>
<dbReference type="InterPro" id="IPR046348">
    <property type="entry name" value="SIS_dom_sf"/>
</dbReference>
<dbReference type="InterPro" id="IPR035472">
    <property type="entry name" value="RpiR-like_SIS"/>
</dbReference>
<evidence type="ECO:0000256" key="1">
    <source>
        <dbReference type="ARBA" id="ARBA00023015"/>
    </source>
</evidence>
<proteinExistence type="predicted"/>
<dbReference type="GO" id="GO:0003677">
    <property type="term" value="F:DNA binding"/>
    <property type="evidence" value="ECO:0007669"/>
    <property type="project" value="UniProtKB-KW"/>
</dbReference>